<dbReference type="OrthoDB" id="4337792at2759"/>
<evidence type="ECO:0000313" key="10">
    <source>
        <dbReference type="Proteomes" id="UP000800035"/>
    </source>
</evidence>
<keyword evidence="3" id="KW-0805">Transcription regulation</keyword>
<sequence length="138" mass="15714">MDTSSEPPSMRHADTNGRGPIKRRRPALSLIECRRRKVKCDREKPRGPCRRKTSSSTCTYRPHPRDQWSNSPISRGHEKEEREKGIPNPHRKVPSQIPSSSNPYGAEAFSSKGPPSLSPTRDDEEVFLDSRKKVRLPT</sequence>
<evidence type="ECO:0000256" key="2">
    <source>
        <dbReference type="ARBA" id="ARBA00022833"/>
    </source>
</evidence>
<accession>A0A6A5U331</accession>
<dbReference type="GO" id="GO:0005634">
    <property type="term" value="C:nucleus"/>
    <property type="evidence" value="ECO:0007669"/>
    <property type="project" value="TreeGrafter"/>
</dbReference>
<dbReference type="GO" id="GO:0001228">
    <property type="term" value="F:DNA-binding transcription activator activity, RNA polymerase II-specific"/>
    <property type="evidence" value="ECO:0007669"/>
    <property type="project" value="TreeGrafter"/>
</dbReference>
<dbReference type="PANTHER" id="PTHR31944:SF129">
    <property type="entry name" value="ASPYRIDONES CLUSTER REGULATOR APDR-RELATED"/>
    <property type="match status" value="1"/>
</dbReference>
<evidence type="ECO:0000256" key="7">
    <source>
        <dbReference type="SAM" id="MobiDB-lite"/>
    </source>
</evidence>
<evidence type="ECO:0000256" key="3">
    <source>
        <dbReference type="ARBA" id="ARBA00023015"/>
    </source>
</evidence>
<keyword evidence="1" id="KW-0479">Metal-binding</keyword>
<organism evidence="9 10">
    <name type="scientific">Byssothecium circinans</name>
    <dbReference type="NCBI Taxonomy" id="147558"/>
    <lineage>
        <taxon>Eukaryota</taxon>
        <taxon>Fungi</taxon>
        <taxon>Dikarya</taxon>
        <taxon>Ascomycota</taxon>
        <taxon>Pezizomycotina</taxon>
        <taxon>Dothideomycetes</taxon>
        <taxon>Pleosporomycetidae</taxon>
        <taxon>Pleosporales</taxon>
        <taxon>Massarineae</taxon>
        <taxon>Massarinaceae</taxon>
        <taxon>Byssothecium</taxon>
    </lineage>
</organism>
<keyword evidence="2" id="KW-0862">Zinc</keyword>
<dbReference type="InterPro" id="IPR001138">
    <property type="entry name" value="Zn2Cys6_DnaBD"/>
</dbReference>
<feature type="compositionally biased region" description="Basic and acidic residues" evidence="7">
    <location>
        <begin position="75"/>
        <end position="85"/>
    </location>
</feature>
<gene>
    <name evidence="9" type="ORF">CC80DRAFT_26792</name>
</gene>
<evidence type="ECO:0000256" key="1">
    <source>
        <dbReference type="ARBA" id="ARBA00022723"/>
    </source>
</evidence>
<dbReference type="InterPro" id="IPR036864">
    <property type="entry name" value="Zn2-C6_fun-type_DNA-bd_sf"/>
</dbReference>
<evidence type="ECO:0000256" key="4">
    <source>
        <dbReference type="ARBA" id="ARBA00023125"/>
    </source>
</evidence>
<evidence type="ECO:0000256" key="6">
    <source>
        <dbReference type="ARBA" id="ARBA00023242"/>
    </source>
</evidence>
<keyword evidence="10" id="KW-1185">Reference proteome</keyword>
<feature type="domain" description="Zn(2)-C6 fungal-type" evidence="8">
    <location>
        <begin position="32"/>
        <end position="64"/>
    </location>
</feature>
<dbReference type="SUPFAM" id="SSF57701">
    <property type="entry name" value="Zn2/Cys6 DNA-binding domain"/>
    <property type="match status" value="1"/>
</dbReference>
<dbReference type="GO" id="GO:0000978">
    <property type="term" value="F:RNA polymerase II cis-regulatory region sequence-specific DNA binding"/>
    <property type="evidence" value="ECO:0007669"/>
    <property type="project" value="TreeGrafter"/>
</dbReference>
<dbReference type="Gene3D" id="4.10.240.10">
    <property type="entry name" value="Zn(2)-C6 fungal-type DNA-binding domain"/>
    <property type="match status" value="1"/>
</dbReference>
<protein>
    <recommendedName>
        <fullName evidence="8">Zn(2)-C6 fungal-type domain-containing protein</fullName>
    </recommendedName>
</protein>
<dbReference type="AlphaFoldDB" id="A0A6A5U331"/>
<evidence type="ECO:0000259" key="8">
    <source>
        <dbReference type="Pfam" id="PF00172"/>
    </source>
</evidence>
<dbReference type="PANTHER" id="PTHR31944">
    <property type="entry name" value="HEME-RESPONSIVE ZINC FINGER TRANSCRIPTION FACTOR HAP1"/>
    <property type="match status" value="1"/>
</dbReference>
<feature type="region of interest" description="Disordered" evidence="7">
    <location>
        <begin position="1"/>
        <end position="138"/>
    </location>
</feature>
<keyword evidence="5" id="KW-0804">Transcription</keyword>
<dbReference type="CDD" id="cd00067">
    <property type="entry name" value="GAL4"/>
    <property type="match status" value="1"/>
</dbReference>
<dbReference type="Proteomes" id="UP000800035">
    <property type="component" value="Unassembled WGS sequence"/>
</dbReference>
<dbReference type="GO" id="GO:0008270">
    <property type="term" value="F:zinc ion binding"/>
    <property type="evidence" value="ECO:0007669"/>
    <property type="project" value="InterPro"/>
</dbReference>
<proteinExistence type="predicted"/>
<dbReference type="InterPro" id="IPR051430">
    <property type="entry name" value="Fungal_TF_Env_Response"/>
</dbReference>
<keyword evidence="6" id="KW-0539">Nucleus</keyword>
<name>A0A6A5U331_9PLEO</name>
<reference evidence="9" key="1">
    <citation type="journal article" date="2020" name="Stud. Mycol.">
        <title>101 Dothideomycetes genomes: a test case for predicting lifestyles and emergence of pathogens.</title>
        <authorList>
            <person name="Haridas S."/>
            <person name="Albert R."/>
            <person name="Binder M."/>
            <person name="Bloem J."/>
            <person name="Labutti K."/>
            <person name="Salamov A."/>
            <person name="Andreopoulos B."/>
            <person name="Baker S."/>
            <person name="Barry K."/>
            <person name="Bills G."/>
            <person name="Bluhm B."/>
            <person name="Cannon C."/>
            <person name="Castanera R."/>
            <person name="Culley D."/>
            <person name="Daum C."/>
            <person name="Ezra D."/>
            <person name="Gonzalez J."/>
            <person name="Henrissat B."/>
            <person name="Kuo A."/>
            <person name="Liang C."/>
            <person name="Lipzen A."/>
            <person name="Lutzoni F."/>
            <person name="Magnuson J."/>
            <person name="Mondo S."/>
            <person name="Nolan M."/>
            <person name="Ohm R."/>
            <person name="Pangilinan J."/>
            <person name="Park H.-J."/>
            <person name="Ramirez L."/>
            <person name="Alfaro M."/>
            <person name="Sun H."/>
            <person name="Tritt A."/>
            <person name="Yoshinaga Y."/>
            <person name="Zwiers L.-H."/>
            <person name="Turgeon B."/>
            <person name="Goodwin S."/>
            <person name="Spatafora J."/>
            <person name="Crous P."/>
            <person name="Grigoriev I."/>
        </authorList>
    </citation>
    <scope>NUCLEOTIDE SEQUENCE</scope>
    <source>
        <strain evidence="9">CBS 675.92</strain>
    </source>
</reference>
<evidence type="ECO:0000256" key="5">
    <source>
        <dbReference type="ARBA" id="ARBA00023163"/>
    </source>
</evidence>
<evidence type="ECO:0000313" key="9">
    <source>
        <dbReference type="EMBL" id="KAF1958242.1"/>
    </source>
</evidence>
<dbReference type="Pfam" id="PF00172">
    <property type="entry name" value="Zn_clus"/>
    <property type="match status" value="1"/>
</dbReference>
<keyword evidence="4" id="KW-0238">DNA-binding</keyword>
<dbReference type="EMBL" id="ML976987">
    <property type="protein sequence ID" value="KAF1958242.1"/>
    <property type="molecule type" value="Genomic_DNA"/>
</dbReference>